<evidence type="ECO:0000313" key="2">
    <source>
        <dbReference type="EMBL" id="RXT36810.1"/>
    </source>
</evidence>
<dbReference type="RefSeq" id="WP_129274781.1">
    <property type="nucleotide sequence ID" value="NZ_MZXW01000050.1"/>
</dbReference>
<dbReference type="Proteomes" id="UP000290819">
    <property type="component" value="Unassembled WGS sequence"/>
</dbReference>
<comment type="caution">
    <text evidence="2">The sequence shown here is derived from an EMBL/GenBank/DDBJ whole genome shotgun (WGS) entry which is preliminary data.</text>
</comment>
<evidence type="ECO:0008006" key="4">
    <source>
        <dbReference type="Google" id="ProtNLM"/>
    </source>
</evidence>
<sequence>MKFAATVVCLLVSVGAAGTAAAADPFYIGTWTVTAAVVAPWADPQRKPDGTERARLMGKAVVLKGREISGPRPFACAKPQYKVTDYGPDMIFQGAFDEMQRADKKADPKALAISLGFASGPIKTLETGCEIDVHFTDDTTAEIGLNNYVYTLKKR</sequence>
<feature type="chain" id="PRO_5020739528" description="Lipocalin-like domain-containing protein" evidence="1">
    <location>
        <begin position="23"/>
        <end position="155"/>
    </location>
</feature>
<dbReference type="EMBL" id="MZXW01000050">
    <property type="protein sequence ID" value="RXT36810.1"/>
    <property type="molecule type" value="Genomic_DNA"/>
</dbReference>
<keyword evidence="3" id="KW-1185">Reference proteome</keyword>
<accession>A0A4Q1URM4</accession>
<organism evidence="2 3">
    <name type="scientific">Bradyrhizobium betae</name>
    <dbReference type="NCBI Taxonomy" id="244734"/>
    <lineage>
        <taxon>Bacteria</taxon>
        <taxon>Pseudomonadati</taxon>
        <taxon>Pseudomonadota</taxon>
        <taxon>Alphaproteobacteria</taxon>
        <taxon>Hyphomicrobiales</taxon>
        <taxon>Nitrobacteraceae</taxon>
        <taxon>Bradyrhizobium</taxon>
    </lineage>
</organism>
<keyword evidence="1" id="KW-0732">Signal</keyword>
<evidence type="ECO:0000313" key="3">
    <source>
        <dbReference type="Proteomes" id="UP000290819"/>
    </source>
</evidence>
<dbReference type="AlphaFoldDB" id="A0A4Q1URM4"/>
<evidence type="ECO:0000256" key="1">
    <source>
        <dbReference type="SAM" id="SignalP"/>
    </source>
</evidence>
<protein>
    <recommendedName>
        <fullName evidence="4">Lipocalin-like domain-containing protein</fullName>
    </recommendedName>
</protein>
<reference evidence="2 3" key="1">
    <citation type="submission" date="2017-03" db="EMBL/GenBank/DDBJ databases">
        <authorList>
            <person name="Safronova V.I."/>
            <person name="Sazanova A.L."/>
            <person name="Chirak E.R."/>
        </authorList>
    </citation>
    <scope>NUCLEOTIDE SEQUENCE [LARGE SCALE GENOMIC DNA]</scope>
    <source>
        <strain evidence="2 3">Opo-243</strain>
    </source>
</reference>
<feature type="signal peptide" evidence="1">
    <location>
        <begin position="1"/>
        <end position="22"/>
    </location>
</feature>
<name>A0A4Q1URM4_9BRAD</name>
<dbReference type="OrthoDB" id="8231038at2"/>
<gene>
    <name evidence="2" type="ORF">B5V03_33955</name>
</gene>
<proteinExistence type="predicted"/>